<dbReference type="GO" id="GO:0008677">
    <property type="term" value="F:2-dehydropantoate 2-reductase activity"/>
    <property type="evidence" value="ECO:0007669"/>
    <property type="project" value="TreeGrafter"/>
</dbReference>
<dbReference type="InterPro" id="IPR008927">
    <property type="entry name" value="6-PGluconate_DH-like_C_sf"/>
</dbReference>
<dbReference type="AlphaFoldDB" id="A0A7S0CNY6"/>
<dbReference type="InterPro" id="IPR050838">
    <property type="entry name" value="Ketopantoate_reductase"/>
</dbReference>
<gene>
    <name evidence="4" type="ORF">LAMO00422_LOCUS683</name>
</gene>
<evidence type="ECO:0000256" key="1">
    <source>
        <dbReference type="ARBA" id="ARBA00022857"/>
    </source>
</evidence>
<keyword evidence="1" id="KW-0521">NADP</keyword>
<evidence type="ECO:0000259" key="3">
    <source>
        <dbReference type="Pfam" id="PF08546"/>
    </source>
</evidence>
<dbReference type="EMBL" id="HBEM01000945">
    <property type="protein sequence ID" value="CAD8429313.1"/>
    <property type="molecule type" value="Transcribed_RNA"/>
</dbReference>
<dbReference type="PANTHER" id="PTHR43765">
    <property type="entry name" value="2-DEHYDROPANTOATE 2-REDUCTASE-RELATED"/>
    <property type="match status" value="1"/>
</dbReference>
<dbReference type="Gene3D" id="1.10.1040.10">
    <property type="entry name" value="N-(1-d-carboxylethyl)-l-norvaline Dehydrogenase, domain 2"/>
    <property type="match status" value="1"/>
</dbReference>
<dbReference type="InterPro" id="IPR013328">
    <property type="entry name" value="6PGD_dom2"/>
</dbReference>
<feature type="domain" description="Ketopantoate reductase C-terminal" evidence="3">
    <location>
        <begin position="2"/>
        <end position="124"/>
    </location>
</feature>
<dbReference type="InterPro" id="IPR013752">
    <property type="entry name" value="KPA_reductase"/>
</dbReference>
<sequence>MLWRKLVVNCVINPLTAILGVKNGLISDGKLLHLCTVKEALITECVTVATKHGIQNIAFEDMQKLVEHVSHSTSPNTSSMLQDVRKHRPSEIDAINGYVVAKADEVGFDAGVNKLVMRLIREIEQGTRTSGLQNQEHLFSRTTAI</sequence>
<name>A0A7S0CNY6_9EUKA</name>
<dbReference type="GO" id="GO:0050661">
    <property type="term" value="F:NADP binding"/>
    <property type="evidence" value="ECO:0007669"/>
    <property type="project" value="TreeGrafter"/>
</dbReference>
<reference evidence="4" key="1">
    <citation type="submission" date="2021-01" db="EMBL/GenBank/DDBJ databases">
        <authorList>
            <person name="Corre E."/>
            <person name="Pelletier E."/>
            <person name="Niang G."/>
            <person name="Scheremetjew M."/>
            <person name="Finn R."/>
            <person name="Kale V."/>
            <person name="Holt S."/>
            <person name="Cochrane G."/>
            <person name="Meng A."/>
            <person name="Brown T."/>
            <person name="Cohen L."/>
        </authorList>
    </citation>
    <scope>NUCLEOTIDE SEQUENCE</scope>
    <source>
        <strain evidence="4">CCMP2058</strain>
    </source>
</reference>
<evidence type="ECO:0000313" key="4">
    <source>
        <dbReference type="EMBL" id="CAD8429313.1"/>
    </source>
</evidence>
<organism evidence="4">
    <name type="scientific">Amorphochlora amoebiformis</name>
    <dbReference type="NCBI Taxonomy" id="1561963"/>
    <lineage>
        <taxon>Eukaryota</taxon>
        <taxon>Sar</taxon>
        <taxon>Rhizaria</taxon>
        <taxon>Cercozoa</taxon>
        <taxon>Chlorarachniophyceae</taxon>
        <taxon>Amorphochlora</taxon>
    </lineage>
</organism>
<accession>A0A7S0CNY6</accession>
<dbReference type="PANTHER" id="PTHR43765:SF2">
    <property type="entry name" value="2-DEHYDROPANTOATE 2-REDUCTASE"/>
    <property type="match status" value="1"/>
</dbReference>
<dbReference type="GO" id="GO:0005737">
    <property type="term" value="C:cytoplasm"/>
    <property type="evidence" value="ECO:0007669"/>
    <property type="project" value="TreeGrafter"/>
</dbReference>
<proteinExistence type="predicted"/>
<evidence type="ECO:0000256" key="2">
    <source>
        <dbReference type="ARBA" id="ARBA00023002"/>
    </source>
</evidence>
<keyword evidence="2" id="KW-0560">Oxidoreductase</keyword>
<dbReference type="SUPFAM" id="SSF48179">
    <property type="entry name" value="6-phosphogluconate dehydrogenase C-terminal domain-like"/>
    <property type="match status" value="1"/>
</dbReference>
<dbReference type="Pfam" id="PF08546">
    <property type="entry name" value="ApbA_C"/>
    <property type="match status" value="1"/>
</dbReference>
<protein>
    <recommendedName>
        <fullName evidence="3">Ketopantoate reductase C-terminal domain-containing protein</fullName>
    </recommendedName>
</protein>